<dbReference type="PANTHER" id="PTHR36454">
    <property type="entry name" value="LMO2823 PROTEIN"/>
    <property type="match status" value="1"/>
</dbReference>
<dbReference type="OrthoDB" id="9781616at2"/>
<keyword evidence="2" id="KW-1185">Reference proteome</keyword>
<reference evidence="2" key="1">
    <citation type="submission" date="2016-01" db="EMBL/GenBank/DDBJ databases">
        <authorList>
            <person name="Mitreva M."/>
            <person name="Pepin K.H."/>
            <person name="Mihindukulasuriya K.A."/>
            <person name="Fulton R."/>
            <person name="Fronick C."/>
            <person name="O'Laughlin M."/>
            <person name="Miner T."/>
            <person name="Herter B."/>
            <person name="Rosa B.A."/>
            <person name="Cordes M."/>
            <person name="Tomlinson C."/>
            <person name="Wollam A."/>
            <person name="Palsikar V.B."/>
            <person name="Mardis E.R."/>
            <person name="Wilson R.K."/>
        </authorList>
    </citation>
    <scope>NUCLEOTIDE SEQUENCE [LARGE SCALE GENOMIC DNA]</scope>
    <source>
        <strain evidence="2">DNF00019</strain>
    </source>
</reference>
<accession>A0A133XXA0</accession>
<comment type="caution">
    <text evidence="1">The sequence shown here is derived from an EMBL/GenBank/DDBJ whole genome shotgun (WGS) entry which is preliminary data.</text>
</comment>
<dbReference type="RefSeq" id="WP_066304537.1">
    <property type="nucleotide sequence ID" value="NZ_KQ959484.1"/>
</dbReference>
<dbReference type="PATRIC" id="fig|1393034.3.peg.189"/>
<protein>
    <recommendedName>
        <fullName evidence="3">DUF1015 domain-containing protein</fullName>
    </recommendedName>
</protein>
<dbReference type="InterPro" id="IPR008323">
    <property type="entry name" value="UCP033563"/>
</dbReference>
<dbReference type="Proteomes" id="UP000070675">
    <property type="component" value="Unassembled WGS sequence"/>
</dbReference>
<proteinExistence type="predicted"/>
<sequence>MKLRALDNAYLNVSGNRYDPDFINLSVITNDKTTLDERVMFLSEAQKEMFNHDIIKGYKTAVFVTKIEDRYALVADIDINEYKQGNVKTHELVIPDTIQGMLANFNVYNTEVQPILLVHKPHIPLREYVREVASDDFFECQGIQIYVYCDEKADALLAKYQDIDHMYVADGHHRLYSTSILKHKKSMLSCFMNIDDTTIYPIHRILRNIDAVKFDFAKKLFQCKNMLVEAPCVEKNIVKISYQNEVLYVKLINVADDEFWNNDVLRLNTQILTTAFRINNFSDLSFVSGYDFEQGNYILEKHDVLLEVSAVTPSEFIDFIDLDLMMPPKSTCFEPKFPSFLIMKKYK</sequence>
<evidence type="ECO:0000313" key="1">
    <source>
        <dbReference type="EMBL" id="KXB35543.1"/>
    </source>
</evidence>
<dbReference type="EMBL" id="LSCR01000002">
    <property type="protein sequence ID" value="KXB35543.1"/>
    <property type="molecule type" value="Genomic_DNA"/>
</dbReference>
<dbReference type="Pfam" id="PF06245">
    <property type="entry name" value="DUF1015"/>
    <property type="match status" value="1"/>
</dbReference>
<name>A0A133XXA0_9ACTN</name>
<gene>
    <name evidence="1" type="ORF">HMPREF3192_00194</name>
</gene>
<dbReference type="STRING" id="1393034.HMPREF3192_00194"/>
<organism evidence="1 2">
    <name type="scientific">Atopobium deltae</name>
    <dbReference type="NCBI Taxonomy" id="1393034"/>
    <lineage>
        <taxon>Bacteria</taxon>
        <taxon>Bacillati</taxon>
        <taxon>Actinomycetota</taxon>
        <taxon>Coriobacteriia</taxon>
        <taxon>Coriobacteriales</taxon>
        <taxon>Atopobiaceae</taxon>
        <taxon>Atopobium</taxon>
    </lineage>
</organism>
<evidence type="ECO:0008006" key="3">
    <source>
        <dbReference type="Google" id="ProtNLM"/>
    </source>
</evidence>
<evidence type="ECO:0000313" key="2">
    <source>
        <dbReference type="Proteomes" id="UP000070675"/>
    </source>
</evidence>
<dbReference type="AlphaFoldDB" id="A0A133XXA0"/>
<dbReference type="PANTHER" id="PTHR36454:SF1">
    <property type="entry name" value="DUF1015 DOMAIN-CONTAINING PROTEIN"/>
    <property type="match status" value="1"/>
</dbReference>